<dbReference type="EMBL" id="CP014806">
    <property type="protein sequence ID" value="AMX00352.1"/>
    <property type="molecule type" value="Genomic_DNA"/>
</dbReference>
<dbReference type="RefSeq" id="WP_066790637.1">
    <property type="nucleotide sequence ID" value="NZ_CP014806.1"/>
</dbReference>
<organism evidence="1 2">
    <name type="scientific">Rummeliibacillus stabekisii</name>
    <dbReference type="NCBI Taxonomy" id="241244"/>
    <lineage>
        <taxon>Bacteria</taxon>
        <taxon>Bacillati</taxon>
        <taxon>Bacillota</taxon>
        <taxon>Bacilli</taxon>
        <taxon>Bacillales</taxon>
        <taxon>Caryophanaceae</taxon>
        <taxon>Rummeliibacillus</taxon>
    </lineage>
</organism>
<reference evidence="1 2" key="1">
    <citation type="journal article" date="2016" name="Genome Announc.">
        <title>Whole-Genome Sequence of Rummeliibacillus stabekisii Strain PP9 Isolated from Antarctic Soil.</title>
        <authorList>
            <person name="da Mota F.F."/>
            <person name="Vollu R.E."/>
            <person name="Jurelevicius D."/>
            <person name="Seldin L."/>
        </authorList>
    </citation>
    <scope>NUCLEOTIDE SEQUENCE [LARGE SCALE GENOMIC DNA]</scope>
    <source>
        <strain evidence="1 2">PP9</strain>
    </source>
</reference>
<protein>
    <submittedName>
        <fullName evidence="1">Uncharacterized protein</fullName>
    </submittedName>
</protein>
<evidence type="ECO:0000313" key="2">
    <source>
        <dbReference type="Proteomes" id="UP000076021"/>
    </source>
</evidence>
<name>A0A143HGG8_9BACL</name>
<keyword evidence="2" id="KW-1185">Reference proteome</keyword>
<dbReference type="KEGG" id="rst:ATY39_13590"/>
<evidence type="ECO:0000313" key="1">
    <source>
        <dbReference type="EMBL" id="AMX00352.1"/>
    </source>
</evidence>
<gene>
    <name evidence="1" type="ORF">ATY39_13590</name>
</gene>
<dbReference type="AlphaFoldDB" id="A0A143HGG8"/>
<dbReference type="STRING" id="241244.ATY39_13590"/>
<dbReference type="Proteomes" id="UP000076021">
    <property type="component" value="Chromosome"/>
</dbReference>
<proteinExistence type="predicted"/>
<reference evidence="2" key="2">
    <citation type="submission" date="2016-03" db="EMBL/GenBank/DDBJ databases">
        <authorList>
            <person name="Ploux O."/>
        </authorList>
    </citation>
    <scope>NUCLEOTIDE SEQUENCE [LARGE SCALE GENOMIC DNA]</scope>
    <source>
        <strain evidence="2">PP9</strain>
    </source>
</reference>
<dbReference type="OrthoDB" id="9880953at2"/>
<sequence length="171" mass="20398">MKNVLKIEDASKVMKPGFMVPVEIINQRVNAIETVFIIKDFNYKLEKLMKSHYANVRATVQGNEKANGLFFMTRFSGMKNKIYHSWFDKTLQVNELFYLINQERLQYFLVDENNKPFDILVIPNEIREIVCKYLEGEDLSWSIEEFNQMVQETKNKYKSTTRIWDFITMRA</sequence>
<accession>A0A143HGG8</accession>